<feature type="domain" description="AAA" evidence="4">
    <location>
        <begin position="42"/>
        <end position="222"/>
    </location>
</feature>
<name>A0AAU0PYV7_9CORY</name>
<dbReference type="PANTHER" id="PTHR13696">
    <property type="entry name" value="P-LOOP CONTAINING NUCLEOSIDE TRIPHOSPHATE HYDROLASE"/>
    <property type="match status" value="1"/>
</dbReference>
<proteinExistence type="inferred from homology"/>
<dbReference type="Pfam" id="PF13614">
    <property type="entry name" value="AAA_31"/>
    <property type="match status" value="1"/>
</dbReference>
<evidence type="ECO:0000256" key="3">
    <source>
        <dbReference type="SAM" id="MobiDB-lite"/>
    </source>
</evidence>
<dbReference type="SUPFAM" id="SSF52540">
    <property type="entry name" value="P-loop containing nucleoside triphosphate hydrolases"/>
    <property type="match status" value="1"/>
</dbReference>
<comment type="function">
    <text evidence="2">May play a role in septum formation.</text>
</comment>
<dbReference type="GeneID" id="92726903"/>
<evidence type="ECO:0000313" key="6">
    <source>
        <dbReference type="Proteomes" id="UP001174314"/>
    </source>
</evidence>
<accession>A0AAU0PYV7</accession>
<dbReference type="FunFam" id="3.40.50.300:FF:000285">
    <property type="entry name" value="Sporulation initiation inhibitor Soj"/>
    <property type="match status" value="1"/>
</dbReference>
<evidence type="ECO:0000313" key="5">
    <source>
        <dbReference type="EMBL" id="WPF24986.1"/>
    </source>
</evidence>
<dbReference type="InterPro" id="IPR025669">
    <property type="entry name" value="AAA_dom"/>
</dbReference>
<protein>
    <submittedName>
        <fullName evidence="5">ParA family protein</fullName>
    </submittedName>
</protein>
<dbReference type="Gene3D" id="3.40.50.300">
    <property type="entry name" value="P-loop containing nucleotide triphosphate hydrolases"/>
    <property type="match status" value="1"/>
</dbReference>
<organism evidence="5 6">
    <name type="scientific">Corynebacterium pseudokroppenstedtii</name>
    <dbReference type="NCBI Taxonomy" id="2804917"/>
    <lineage>
        <taxon>Bacteria</taxon>
        <taxon>Bacillati</taxon>
        <taxon>Actinomycetota</taxon>
        <taxon>Actinomycetes</taxon>
        <taxon>Mycobacteriales</taxon>
        <taxon>Corynebacteriaceae</taxon>
        <taxon>Corynebacterium</taxon>
    </lineage>
</organism>
<dbReference type="InterPro" id="IPR050678">
    <property type="entry name" value="DNA_Partitioning_ATPase"/>
</dbReference>
<dbReference type="KEGG" id="cpsk:Q0N40_10845"/>
<evidence type="ECO:0000256" key="2">
    <source>
        <dbReference type="ARBA" id="ARBA00059092"/>
    </source>
</evidence>
<evidence type="ECO:0000256" key="1">
    <source>
        <dbReference type="ARBA" id="ARBA00006976"/>
    </source>
</evidence>
<feature type="region of interest" description="Disordered" evidence="3">
    <location>
        <begin position="293"/>
        <end position="314"/>
    </location>
</feature>
<evidence type="ECO:0000259" key="4">
    <source>
        <dbReference type="Pfam" id="PF13614"/>
    </source>
</evidence>
<dbReference type="AlphaFoldDB" id="A0AAU0PYV7"/>
<sequence length="314" mass="34312">MGRVSSDGYDYDDDNSIEEQARRAARFQSGTMKPLPRPRHTRKIALANQKGGVGKTTSTVNLAWALSLRGQKVLVVDLDPQGNASTALSAEHRAEGTPSTYEVIIGEIEPKDAVQAHPSNPNMFTIPATIDLAGAEMELANGYNREYRVAQMLGDEGIDDMGFDYIFIDCPPSLGLLTINGLTGANEIIIPIQCEFYALEGVTQLTENVRLIREALNPNLDITGVLLTMYDSRTNLSHDVENDVRESFGSLVFDRVIPRNVRVSEAPSYGQTVIEHDAGSPGSAAYMAAVEELARREPESPLQNADPRRGRHTA</sequence>
<dbReference type="Proteomes" id="UP001174314">
    <property type="component" value="Chromosome"/>
</dbReference>
<dbReference type="PANTHER" id="PTHR13696:SF52">
    <property type="entry name" value="PARA FAMILY PROTEIN CT_582"/>
    <property type="match status" value="1"/>
</dbReference>
<dbReference type="EMBL" id="CP137757">
    <property type="protein sequence ID" value="WPF24986.1"/>
    <property type="molecule type" value="Genomic_DNA"/>
</dbReference>
<comment type="similarity">
    <text evidence="1">Belongs to the ParA family.</text>
</comment>
<dbReference type="InterPro" id="IPR027417">
    <property type="entry name" value="P-loop_NTPase"/>
</dbReference>
<dbReference type="RefSeq" id="WP_046203499.1">
    <property type="nucleotide sequence ID" value="NZ_CP137757.1"/>
</dbReference>
<keyword evidence="6" id="KW-1185">Reference proteome</keyword>
<gene>
    <name evidence="5" type="ORF">Q0N40_10845</name>
</gene>
<dbReference type="CDD" id="cd02042">
    <property type="entry name" value="ParAB_family"/>
    <property type="match status" value="1"/>
</dbReference>
<reference evidence="5 6" key="1">
    <citation type="submission" date="2023-10" db="EMBL/GenBank/DDBJ databases">
        <title>complete genome sequence of Corynebacterium pseudokroppenstedtii P15-C1.</title>
        <authorList>
            <person name="Bruggemann H."/>
            <person name="Poehlein A."/>
        </authorList>
    </citation>
    <scope>NUCLEOTIDE SEQUENCE [LARGE SCALE GENOMIC DNA]</scope>
    <source>
        <strain evidence="5 6">P15_C1</strain>
    </source>
</reference>